<protein>
    <submittedName>
        <fullName evidence="2">Uncharacterized protein</fullName>
    </submittedName>
</protein>
<name>A0AAW8W3X5_9LACO</name>
<feature type="transmembrane region" description="Helical" evidence="1">
    <location>
        <begin position="81"/>
        <end position="106"/>
    </location>
</feature>
<proteinExistence type="predicted"/>
<dbReference type="Proteomes" id="UP001254075">
    <property type="component" value="Unassembled WGS sequence"/>
</dbReference>
<dbReference type="EMBL" id="JAVLAM010000001">
    <property type="protein sequence ID" value="MDT7013433.1"/>
    <property type="molecule type" value="Genomic_DNA"/>
</dbReference>
<dbReference type="RefSeq" id="WP_313844580.1">
    <property type="nucleotide sequence ID" value="NZ_JAVLAM010000001.1"/>
</dbReference>
<feature type="transmembrane region" description="Helical" evidence="1">
    <location>
        <begin position="28"/>
        <end position="47"/>
    </location>
</feature>
<keyword evidence="1" id="KW-0472">Membrane</keyword>
<evidence type="ECO:0000313" key="3">
    <source>
        <dbReference type="Proteomes" id="UP001254075"/>
    </source>
</evidence>
<dbReference type="AlphaFoldDB" id="A0AAW8W3X5"/>
<keyword evidence="1" id="KW-1133">Transmembrane helix</keyword>
<keyword evidence="1" id="KW-0812">Transmembrane</keyword>
<reference evidence="2" key="1">
    <citation type="submission" date="2023-08" db="EMBL/GenBank/DDBJ databases">
        <authorList>
            <person name="Page C.A."/>
            <person name="Perez-Diaz I.M."/>
        </authorList>
    </citation>
    <scope>NUCLEOTIDE SEQUENCE</scope>
    <source>
        <strain evidence="2">3.8.38</strain>
    </source>
</reference>
<sequence>MWHELWRPWREGAASFRRWADEYSPRRLHWFGLGLIVALILGIGLITARATTWGYGLLGVWFFPLADYLTLQFLRWHWPSVVSLIVGTLLGAVVTMAVMLGCAFVFHD</sequence>
<evidence type="ECO:0000313" key="2">
    <source>
        <dbReference type="EMBL" id="MDT7013433.1"/>
    </source>
</evidence>
<gene>
    <name evidence="2" type="ORF">RI532_03200</name>
</gene>
<comment type="caution">
    <text evidence="2">The sequence shown here is derived from an EMBL/GenBank/DDBJ whole genome shotgun (WGS) entry which is preliminary data.</text>
</comment>
<evidence type="ECO:0000256" key="1">
    <source>
        <dbReference type="SAM" id="Phobius"/>
    </source>
</evidence>
<accession>A0AAW8W3X5</accession>
<feature type="transmembrane region" description="Helical" evidence="1">
    <location>
        <begin position="53"/>
        <end position="74"/>
    </location>
</feature>
<organism evidence="2 3">
    <name type="scientific">Levilactobacillus namurensis</name>
    <dbReference type="NCBI Taxonomy" id="380393"/>
    <lineage>
        <taxon>Bacteria</taxon>
        <taxon>Bacillati</taxon>
        <taxon>Bacillota</taxon>
        <taxon>Bacilli</taxon>
        <taxon>Lactobacillales</taxon>
        <taxon>Lactobacillaceae</taxon>
        <taxon>Levilactobacillus</taxon>
    </lineage>
</organism>